<protein>
    <submittedName>
        <fullName evidence="1">Uncharacterized protein</fullName>
    </submittedName>
</protein>
<reference evidence="1 2" key="1">
    <citation type="journal article" date="2011" name="Int. J. Syst. Evol. Microbiol.">
        <title>Zhongshania antarctica gen. nov., sp. nov. and Zhongshania guokunii sp. nov., gammaproteobacteria respectively isolated from coastal attached (fast) ice and surface seawater of the Antarctic.</title>
        <authorList>
            <person name="Li H.J."/>
            <person name="Zhang X.Y."/>
            <person name="Chen C.X."/>
            <person name="Zhang Y.J."/>
            <person name="Gao Z.M."/>
            <person name="Yu Y."/>
            <person name="Chen X.L."/>
            <person name="Chen B."/>
            <person name="Zhang Y.Z."/>
        </authorList>
    </citation>
    <scope>NUCLEOTIDE SEQUENCE [LARGE SCALE GENOMIC DNA]</scope>
    <source>
        <strain evidence="1 2">ZS6-22T</strain>
    </source>
</reference>
<evidence type="ECO:0000313" key="2">
    <source>
        <dbReference type="Proteomes" id="UP001557485"/>
    </source>
</evidence>
<dbReference type="RefSeq" id="WP_368381353.1">
    <property type="nucleotide sequence ID" value="NZ_JBFRYA010000007.1"/>
</dbReference>
<name>A0ABV3U5D4_9GAMM</name>
<sequence length="88" mass="9717">MPPLSSNTRYAEVVDTSFNKQRSTTMIQMFSNLFSMIATLFGAAERGANAIDSLAKWAEEETADFEKTAAVQRQAKLIAIKAELKQVS</sequence>
<gene>
    <name evidence="1" type="ORF">AB4876_09155</name>
</gene>
<accession>A0ABV3U5D4</accession>
<organism evidence="1 2">
    <name type="scientific">Zhongshania guokunii</name>
    <dbReference type="NCBI Taxonomy" id="641783"/>
    <lineage>
        <taxon>Bacteria</taxon>
        <taxon>Pseudomonadati</taxon>
        <taxon>Pseudomonadota</taxon>
        <taxon>Gammaproteobacteria</taxon>
        <taxon>Cellvibrionales</taxon>
        <taxon>Spongiibacteraceae</taxon>
        <taxon>Zhongshania</taxon>
    </lineage>
</organism>
<dbReference type="Proteomes" id="UP001557485">
    <property type="component" value="Unassembled WGS sequence"/>
</dbReference>
<evidence type="ECO:0000313" key="1">
    <source>
        <dbReference type="EMBL" id="MEX1669081.1"/>
    </source>
</evidence>
<proteinExistence type="predicted"/>
<keyword evidence="2" id="KW-1185">Reference proteome</keyword>
<comment type="caution">
    <text evidence="1">The sequence shown here is derived from an EMBL/GenBank/DDBJ whole genome shotgun (WGS) entry which is preliminary data.</text>
</comment>
<dbReference type="EMBL" id="JBFRYA010000007">
    <property type="protein sequence ID" value="MEX1669081.1"/>
    <property type="molecule type" value="Genomic_DNA"/>
</dbReference>